<dbReference type="Gene3D" id="3.40.50.10170">
    <property type="match status" value="1"/>
</dbReference>
<reference evidence="2 3" key="1">
    <citation type="submission" date="2019-08" db="EMBL/GenBank/DDBJ databases">
        <title>In-depth cultivation of the pig gut microbiome towards novel bacterial diversity and tailored functional studies.</title>
        <authorList>
            <person name="Wylensek D."/>
            <person name="Hitch T.C.A."/>
            <person name="Clavel T."/>
        </authorList>
    </citation>
    <scope>NUCLEOTIDE SEQUENCE [LARGE SCALE GENOMIC DNA]</scope>
    <source>
        <strain evidence="2 3">CA-Schmier-601-WT-1</strain>
    </source>
</reference>
<dbReference type="AlphaFoldDB" id="A0A6N7XKW7"/>
<evidence type="ECO:0000313" key="2">
    <source>
        <dbReference type="EMBL" id="MST71614.1"/>
    </source>
</evidence>
<name>A0A6N7XKW7_9ACTN</name>
<proteinExistence type="predicted"/>
<evidence type="ECO:0000313" key="3">
    <source>
        <dbReference type="Proteomes" id="UP000469325"/>
    </source>
</evidence>
<dbReference type="Proteomes" id="UP000469325">
    <property type="component" value="Unassembled WGS sequence"/>
</dbReference>
<dbReference type="NCBIfam" id="TIGR00762">
    <property type="entry name" value="DegV"/>
    <property type="match status" value="1"/>
</dbReference>
<dbReference type="GO" id="GO:0008289">
    <property type="term" value="F:lipid binding"/>
    <property type="evidence" value="ECO:0007669"/>
    <property type="project" value="UniProtKB-KW"/>
</dbReference>
<dbReference type="SUPFAM" id="SSF82549">
    <property type="entry name" value="DAK1/DegV-like"/>
    <property type="match status" value="1"/>
</dbReference>
<dbReference type="PANTHER" id="PTHR33434:SF2">
    <property type="entry name" value="FATTY ACID-BINDING PROTEIN TM_1468"/>
    <property type="match status" value="1"/>
</dbReference>
<gene>
    <name evidence="2" type="ORF">FYJ68_00530</name>
</gene>
<dbReference type="PROSITE" id="PS51482">
    <property type="entry name" value="DEGV"/>
    <property type="match status" value="1"/>
</dbReference>
<accession>A0A6N7XKW7</accession>
<keyword evidence="3" id="KW-1185">Reference proteome</keyword>
<evidence type="ECO:0000256" key="1">
    <source>
        <dbReference type="ARBA" id="ARBA00023121"/>
    </source>
</evidence>
<sequence>MAVDSARKGFAIVCDSACDLPLSNLERAGVALVPLVVRVAGHSYRDCIDLNPVDFFVELSSTKGQVTTFTPAVEEFERVYRSLVNRGYTDIVSLHVSSRIRDAYDLAVKAAHRVREANVHVVDTKCVSGQMALVLARLVLDRDAGMSTEAAVEGAVKVAESARALIIPAPDASPTLVGARVHHGLLGRADSLRVRALGVRRCFSIDDDGVAVEQFRSTDIRLLAGNMARSMSSYSQVVGPLTYVEINAGVPRLLSTIEKPLDTNEFEAKRAAILNTNPTTTALLGVGAVGLAYVPQSLLPAEEAAGILRYIP</sequence>
<dbReference type="PANTHER" id="PTHR33434">
    <property type="entry name" value="DEGV DOMAIN-CONTAINING PROTEIN DR_1986-RELATED"/>
    <property type="match status" value="1"/>
</dbReference>
<protein>
    <submittedName>
        <fullName evidence="2">DegV family EDD domain-containing protein</fullName>
    </submittedName>
</protein>
<dbReference type="InterPro" id="IPR003797">
    <property type="entry name" value="DegV"/>
</dbReference>
<dbReference type="InterPro" id="IPR050270">
    <property type="entry name" value="DegV_domain_contain"/>
</dbReference>
<comment type="caution">
    <text evidence="2">The sequence shown here is derived from an EMBL/GenBank/DDBJ whole genome shotgun (WGS) entry which is preliminary data.</text>
</comment>
<dbReference type="Pfam" id="PF02645">
    <property type="entry name" value="DegV"/>
    <property type="match status" value="1"/>
</dbReference>
<keyword evidence="1" id="KW-0446">Lipid-binding</keyword>
<dbReference type="EMBL" id="VUNC01000001">
    <property type="protein sequence ID" value="MST71614.1"/>
    <property type="molecule type" value="Genomic_DNA"/>
</dbReference>
<organism evidence="2 3">
    <name type="scientific">Olsenella porci</name>
    <dbReference type="NCBI Taxonomy" id="2652279"/>
    <lineage>
        <taxon>Bacteria</taxon>
        <taxon>Bacillati</taxon>
        <taxon>Actinomycetota</taxon>
        <taxon>Coriobacteriia</taxon>
        <taxon>Coriobacteriales</taxon>
        <taxon>Atopobiaceae</taxon>
        <taxon>Olsenella</taxon>
    </lineage>
</organism>